<evidence type="ECO:0000313" key="5">
    <source>
        <dbReference type="EMBL" id="OAZ08773.1"/>
    </source>
</evidence>
<dbReference type="SUPFAM" id="SSF53448">
    <property type="entry name" value="Nucleotide-diphospho-sugar transferases"/>
    <property type="match status" value="1"/>
</dbReference>
<organism evidence="5 6">
    <name type="scientific">Thalassospira tepidiphila MCCC 1A03514</name>
    <dbReference type="NCBI Taxonomy" id="1177930"/>
    <lineage>
        <taxon>Bacteria</taxon>
        <taxon>Pseudomonadati</taxon>
        <taxon>Pseudomonadota</taxon>
        <taxon>Alphaproteobacteria</taxon>
        <taxon>Rhodospirillales</taxon>
        <taxon>Thalassospiraceae</taxon>
        <taxon>Thalassospira</taxon>
    </lineage>
</organism>
<dbReference type="InterPro" id="IPR029044">
    <property type="entry name" value="Nucleotide-diphossugar_trans"/>
</dbReference>
<keyword evidence="3" id="KW-0808">Transferase</keyword>
<name>A0A853KX63_9PROT</name>
<dbReference type="Pfam" id="PF00535">
    <property type="entry name" value="Glycos_transf_2"/>
    <property type="match status" value="1"/>
</dbReference>
<comment type="similarity">
    <text evidence="1">Belongs to the glycosyltransferase 2 family.</text>
</comment>
<dbReference type="InterPro" id="IPR050834">
    <property type="entry name" value="Glycosyltransf_2"/>
</dbReference>
<evidence type="ECO:0000256" key="3">
    <source>
        <dbReference type="ARBA" id="ARBA00022679"/>
    </source>
</evidence>
<dbReference type="Proteomes" id="UP000094009">
    <property type="component" value="Unassembled WGS sequence"/>
</dbReference>
<evidence type="ECO:0000256" key="1">
    <source>
        <dbReference type="ARBA" id="ARBA00006739"/>
    </source>
</evidence>
<comment type="caution">
    <text evidence="5">The sequence shown here is derived from an EMBL/GenBank/DDBJ whole genome shotgun (WGS) entry which is preliminary data.</text>
</comment>
<dbReference type="GO" id="GO:0016757">
    <property type="term" value="F:glycosyltransferase activity"/>
    <property type="evidence" value="ECO:0007669"/>
    <property type="project" value="UniProtKB-KW"/>
</dbReference>
<dbReference type="PANTHER" id="PTHR43685">
    <property type="entry name" value="GLYCOSYLTRANSFERASE"/>
    <property type="match status" value="1"/>
</dbReference>
<dbReference type="PANTHER" id="PTHR43685:SF5">
    <property type="entry name" value="GLYCOSYLTRANSFERASE EPSE-RELATED"/>
    <property type="match status" value="1"/>
</dbReference>
<proteinExistence type="inferred from homology"/>
<accession>A0A853KX63</accession>
<sequence length="251" mass="28475">MRGDPITIITTVRDGDAYRDRYFGNLRQILGPHDHAVIVDDGSTAPLATPSDWHNEQRLIILYPGRIGRGAALNLAIENSPTDLIAIQDIDDLSLPDRLGRQVDVLCYDHNQLVFARAMSDPWRPTLAALQHFSPARLYFSNPLHHSSLAMHRSVWARAGGYATDLPCCIDLDFYLRACCVAKARISRLNRRLIERTLDPGTRHFARIPNALYKKTRASVLARYRPDLPWSIWLAAAKLRELQLFSARDVR</sequence>
<dbReference type="Gene3D" id="3.90.550.10">
    <property type="entry name" value="Spore Coat Polysaccharide Biosynthesis Protein SpsA, Chain A"/>
    <property type="match status" value="1"/>
</dbReference>
<feature type="domain" description="Glycosyltransferase 2-like" evidence="4">
    <location>
        <begin position="27"/>
        <end position="133"/>
    </location>
</feature>
<dbReference type="EMBL" id="JPVZ01000007">
    <property type="protein sequence ID" value="OAZ08773.1"/>
    <property type="molecule type" value="Genomic_DNA"/>
</dbReference>
<dbReference type="CDD" id="cd00761">
    <property type="entry name" value="Glyco_tranf_GTA_type"/>
    <property type="match status" value="1"/>
</dbReference>
<evidence type="ECO:0000259" key="4">
    <source>
        <dbReference type="Pfam" id="PF00535"/>
    </source>
</evidence>
<dbReference type="AlphaFoldDB" id="A0A853KX63"/>
<gene>
    <name evidence="5" type="ORF">TH4_15490</name>
</gene>
<protein>
    <recommendedName>
        <fullName evidence="4">Glycosyltransferase 2-like domain-containing protein</fullName>
    </recommendedName>
</protein>
<evidence type="ECO:0000256" key="2">
    <source>
        <dbReference type="ARBA" id="ARBA00022676"/>
    </source>
</evidence>
<evidence type="ECO:0000313" key="6">
    <source>
        <dbReference type="Proteomes" id="UP000094009"/>
    </source>
</evidence>
<keyword evidence="2" id="KW-0328">Glycosyltransferase</keyword>
<dbReference type="InterPro" id="IPR001173">
    <property type="entry name" value="Glyco_trans_2-like"/>
</dbReference>
<dbReference type="RefSeq" id="WP_064781755.1">
    <property type="nucleotide sequence ID" value="NZ_JPVZ01000007.1"/>
</dbReference>
<reference evidence="5 6" key="1">
    <citation type="submission" date="2014-07" db="EMBL/GenBank/DDBJ databases">
        <title>Draft genome sequence of Thalassospira tepidiphila 1-1B.</title>
        <authorList>
            <person name="Lai Q."/>
            <person name="Shao Z."/>
        </authorList>
    </citation>
    <scope>NUCLEOTIDE SEQUENCE [LARGE SCALE GENOMIC DNA]</scope>
    <source>
        <strain evidence="5 6">MCCC 1A03514</strain>
    </source>
</reference>